<reference evidence="8" key="1">
    <citation type="submission" date="2025-08" db="UniProtKB">
        <authorList>
            <consortium name="RefSeq"/>
        </authorList>
    </citation>
    <scope>IDENTIFICATION</scope>
    <source>
        <strain evidence="8">15085-1641.00</strain>
        <tissue evidence="8">Whole body</tissue>
    </source>
</reference>
<dbReference type="GO" id="GO:0005789">
    <property type="term" value="C:endoplasmic reticulum membrane"/>
    <property type="evidence" value="ECO:0007669"/>
    <property type="project" value="TreeGrafter"/>
</dbReference>
<dbReference type="GeneID" id="111593879"/>
<evidence type="ECO:0000256" key="1">
    <source>
        <dbReference type="ARBA" id="ARBA00004167"/>
    </source>
</evidence>
<dbReference type="Pfam" id="PF09320">
    <property type="entry name" value="DUF1977"/>
    <property type="match status" value="1"/>
</dbReference>
<dbReference type="InterPro" id="IPR051100">
    <property type="entry name" value="DnaJ_subfamily_B/C"/>
</dbReference>
<dbReference type="SUPFAM" id="SSF46565">
    <property type="entry name" value="Chaperone J-domain"/>
    <property type="match status" value="1"/>
</dbReference>
<accession>A0A6J1L9U3</accession>
<keyword evidence="2 5" id="KW-0812">Transmembrane</keyword>
<proteinExistence type="predicted"/>
<dbReference type="PROSITE" id="PS50076">
    <property type="entry name" value="DNAJ_2"/>
    <property type="match status" value="1"/>
</dbReference>
<dbReference type="InterPro" id="IPR036869">
    <property type="entry name" value="J_dom_sf"/>
</dbReference>
<keyword evidence="3 5" id="KW-1133">Transmembrane helix</keyword>
<feature type="transmembrane region" description="Helical" evidence="5">
    <location>
        <begin position="232"/>
        <end position="251"/>
    </location>
</feature>
<sequence>MYIKPKFLITQATGKRREYAAEAEDEPNEVDLHWLNGAVAEIILGNYSKAMEVINQGMIYSKDSHEDITALLELKNIVARLRLKCETPEQLIGPTHKSAALPNRFSVYMLDLVQKVLRCRNHYEVLRISHHATYSEVKRAYKRLALRLHPDKNHAPGAGIAFRRINEAADTLTDSQRRIEYNLLTVVGDCGMNKSSYNVNQVHDQGQAQSRKYQPANQRVPQRQSLYQTEQLVIGLVAALVFIIITLHYLASAPNYSFSPTSSHSVRMTSRLSRVPFFISPKLAESQTPKQLQLLEQEVDDVYVTGLKHNCKQERKLRTKLLQRARHINNRNLHEHALKMPTPACHALVQVDQKKYKLLDHNNEISNEFLN</sequence>
<dbReference type="PANTHER" id="PTHR43908">
    <property type="entry name" value="AT29763P-RELATED"/>
    <property type="match status" value="1"/>
</dbReference>
<dbReference type="KEGG" id="dhe:111593879"/>
<keyword evidence="7" id="KW-1185">Reference proteome</keyword>
<feature type="domain" description="J" evidence="6">
    <location>
        <begin position="121"/>
        <end position="185"/>
    </location>
</feature>
<evidence type="ECO:0000256" key="3">
    <source>
        <dbReference type="ARBA" id="ARBA00022989"/>
    </source>
</evidence>
<dbReference type="Pfam" id="PF00226">
    <property type="entry name" value="DnaJ"/>
    <property type="match status" value="1"/>
</dbReference>
<dbReference type="CDD" id="cd06257">
    <property type="entry name" value="DnaJ"/>
    <property type="match status" value="1"/>
</dbReference>
<dbReference type="Proteomes" id="UP000504633">
    <property type="component" value="Unplaced"/>
</dbReference>
<comment type="subcellular location">
    <subcellularLocation>
        <location evidence="1">Membrane</location>
        <topology evidence="1">Single-pass membrane protein</topology>
    </subcellularLocation>
</comment>
<dbReference type="AlphaFoldDB" id="A0A6J1L9U3"/>
<evidence type="ECO:0000313" key="7">
    <source>
        <dbReference type="Proteomes" id="UP000504633"/>
    </source>
</evidence>
<dbReference type="Gene3D" id="1.10.287.110">
    <property type="entry name" value="DnaJ domain"/>
    <property type="match status" value="1"/>
</dbReference>
<evidence type="ECO:0000313" key="8">
    <source>
        <dbReference type="RefSeq" id="XP_023162712.2"/>
    </source>
</evidence>
<dbReference type="RefSeq" id="XP_023162712.2">
    <property type="nucleotide sequence ID" value="XM_023306944.2"/>
</dbReference>
<dbReference type="SMART" id="SM00271">
    <property type="entry name" value="DnaJ"/>
    <property type="match status" value="1"/>
</dbReference>
<dbReference type="GO" id="GO:0071218">
    <property type="term" value="P:cellular response to misfolded protein"/>
    <property type="evidence" value="ECO:0007669"/>
    <property type="project" value="TreeGrafter"/>
</dbReference>
<dbReference type="OMA" id="LKQNCKQ"/>
<keyword evidence="4 5" id="KW-0472">Membrane</keyword>
<protein>
    <submittedName>
        <fullName evidence="8">DnaJ homolog subfamily B member 12</fullName>
    </submittedName>
</protein>
<dbReference type="PRINTS" id="PR00625">
    <property type="entry name" value="JDOMAIN"/>
</dbReference>
<dbReference type="OrthoDB" id="66964at2759"/>
<gene>
    <name evidence="8" type="primary">LOC111593879</name>
</gene>
<evidence type="ECO:0000256" key="4">
    <source>
        <dbReference type="ARBA" id="ARBA00023136"/>
    </source>
</evidence>
<evidence type="ECO:0000256" key="2">
    <source>
        <dbReference type="ARBA" id="ARBA00022692"/>
    </source>
</evidence>
<name>A0A6J1L9U3_DROHY</name>
<dbReference type="InterPro" id="IPR015399">
    <property type="entry name" value="DUF1977_DnaJ-like"/>
</dbReference>
<organism evidence="7 8">
    <name type="scientific">Drosophila hydei</name>
    <name type="common">Fruit fly</name>
    <dbReference type="NCBI Taxonomy" id="7224"/>
    <lineage>
        <taxon>Eukaryota</taxon>
        <taxon>Metazoa</taxon>
        <taxon>Ecdysozoa</taxon>
        <taxon>Arthropoda</taxon>
        <taxon>Hexapoda</taxon>
        <taxon>Insecta</taxon>
        <taxon>Pterygota</taxon>
        <taxon>Neoptera</taxon>
        <taxon>Endopterygota</taxon>
        <taxon>Diptera</taxon>
        <taxon>Brachycera</taxon>
        <taxon>Muscomorpha</taxon>
        <taxon>Ephydroidea</taxon>
        <taxon>Drosophilidae</taxon>
        <taxon>Drosophila</taxon>
    </lineage>
</organism>
<evidence type="ECO:0000259" key="6">
    <source>
        <dbReference type="PROSITE" id="PS50076"/>
    </source>
</evidence>
<evidence type="ECO:0000256" key="5">
    <source>
        <dbReference type="SAM" id="Phobius"/>
    </source>
</evidence>
<dbReference type="GO" id="GO:0030544">
    <property type="term" value="F:Hsp70 protein binding"/>
    <property type="evidence" value="ECO:0007669"/>
    <property type="project" value="TreeGrafter"/>
</dbReference>
<dbReference type="InterPro" id="IPR001623">
    <property type="entry name" value="DnaJ_domain"/>
</dbReference>
<dbReference type="PANTHER" id="PTHR43908:SF3">
    <property type="entry name" value="AT29763P-RELATED"/>
    <property type="match status" value="1"/>
</dbReference>